<proteinExistence type="predicted"/>
<dbReference type="AlphaFoldDB" id="A0A2T6ZXS3"/>
<protein>
    <submittedName>
        <fullName evidence="1">Uncharacterized protein</fullName>
    </submittedName>
</protein>
<accession>A0A2T6ZXS3</accession>
<comment type="caution">
    <text evidence="1">The sequence shown here is derived from an EMBL/GenBank/DDBJ whole genome shotgun (WGS) entry which is preliminary data.</text>
</comment>
<evidence type="ECO:0000313" key="1">
    <source>
        <dbReference type="EMBL" id="PUU80299.1"/>
    </source>
</evidence>
<dbReference type="Proteomes" id="UP000244722">
    <property type="component" value="Unassembled WGS sequence"/>
</dbReference>
<name>A0A2T6ZXS3_TUBBO</name>
<gene>
    <name evidence="1" type="ORF">B9Z19DRAFT_1063553</name>
</gene>
<organism evidence="1 2">
    <name type="scientific">Tuber borchii</name>
    <name type="common">White truffle</name>
    <dbReference type="NCBI Taxonomy" id="42251"/>
    <lineage>
        <taxon>Eukaryota</taxon>
        <taxon>Fungi</taxon>
        <taxon>Dikarya</taxon>
        <taxon>Ascomycota</taxon>
        <taxon>Pezizomycotina</taxon>
        <taxon>Pezizomycetes</taxon>
        <taxon>Pezizales</taxon>
        <taxon>Tuberaceae</taxon>
        <taxon>Tuber</taxon>
    </lineage>
</organism>
<reference evidence="1 2" key="1">
    <citation type="submission" date="2017-04" db="EMBL/GenBank/DDBJ databases">
        <title>Draft genome sequence of Tuber borchii Vittad., a whitish edible truffle.</title>
        <authorList>
            <consortium name="DOE Joint Genome Institute"/>
            <person name="Murat C."/>
            <person name="Kuo A."/>
            <person name="Barry K.W."/>
            <person name="Clum A."/>
            <person name="Dockter R.B."/>
            <person name="Fauchery L."/>
            <person name="Iotti M."/>
            <person name="Kohler A."/>
            <person name="Labutti K."/>
            <person name="Lindquist E.A."/>
            <person name="Lipzen A."/>
            <person name="Ohm R.A."/>
            <person name="Wang M."/>
            <person name="Grigoriev I.V."/>
            <person name="Zambonelli A."/>
            <person name="Martin F.M."/>
        </authorList>
    </citation>
    <scope>NUCLEOTIDE SEQUENCE [LARGE SCALE GENOMIC DNA]</scope>
    <source>
        <strain evidence="1 2">Tbo3840</strain>
    </source>
</reference>
<dbReference type="EMBL" id="NESQ01000068">
    <property type="protein sequence ID" value="PUU80299.1"/>
    <property type="molecule type" value="Genomic_DNA"/>
</dbReference>
<evidence type="ECO:0000313" key="2">
    <source>
        <dbReference type="Proteomes" id="UP000244722"/>
    </source>
</evidence>
<sequence>MSQNIPTIAPQECIISLHLAESMSMSGMDATQEIFASIRALSKHMDDCFAQVLSRDELGHHFDDLRRQFHHFDPQLAAFRAEVDDHFVGVNGKFTEVLERLVKVDEVSAEVREGFGKADLQFEKVGQGFGKVDQLFAKVNQDSPKVA</sequence>
<keyword evidence="2" id="KW-1185">Reference proteome</keyword>